<reference evidence="4 5" key="1">
    <citation type="journal article" date="2014" name="BMC Genomics">
        <title>Genome and secretome analysis of the hemibiotrophic fungal pathogen, Moniliophthora roreri, which causes frosty pod rot disease of cacao: mechanisms of the biotrophic and necrotrophic phases.</title>
        <authorList>
            <person name="Meinhardt L.W."/>
            <person name="Costa G.G.L."/>
            <person name="Thomazella D.P.T."/>
            <person name="Teixeira P.J.P.L."/>
            <person name="Carazzolle M.F."/>
            <person name="Schuster S.C."/>
            <person name="Carlson J.E."/>
            <person name="Guiltinan M.J."/>
            <person name="Mieczkowski P."/>
            <person name="Farmer A."/>
            <person name="Ramaraj T."/>
            <person name="Crozier J."/>
            <person name="Davis R.E."/>
            <person name="Shao J."/>
            <person name="Melnick R.L."/>
            <person name="Pereira G.A.G."/>
            <person name="Bailey B.A."/>
        </authorList>
    </citation>
    <scope>NUCLEOTIDE SEQUENCE [LARGE SCALE GENOMIC DNA]</scope>
    <source>
        <strain evidence="4 5">MCA 2997</strain>
    </source>
</reference>
<comment type="caution">
    <text evidence="4">The sequence shown here is derived from an EMBL/GenBank/DDBJ whole genome shotgun (WGS) entry which is preliminary data.</text>
</comment>
<feature type="region of interest" description="Disordered" evidence="1">
    <location>
        <begin position="417"/>
        <end position="439"/>
    </location>
</feature>
<dbReference type="OrthoDB" id="2123378at2759"/>
<feature type="compositionally biased region" description="Low complexity" evidence="1">
    <location>
        <begin position="222"/>
        <end position="236"/>
    </location>
</feature>
<dbReference type="SUPFAM" id="SSF55753">
    <property type="entry name" value="Actin depolymerizing proteins"/>
    <property type="match status" value="1"/>
</dbReference>
<accession>V2XRM9</accession>
<evidence type="ECO:0000313" key="5">
    <source>
        <dbReference type="Proteomes" id="UP000017559"/>
    </source>
</evidence>
<keyword evidence="5" id="KW-1185">Reference proteome</keyword>
<proteinExistence type="predicted"/>
<dbReference type="SUPFAM" id="SSF50729">
    <property type="entry name" value="PH domain-like"/>
    <property type="match status" value="1"/>
</dbReference>
<feature type="domain" description="PH" evidence="2">
    <location>
        <begin position="456"/>
        <end position="560"/>
    </location>
</feature>
<dbReference type="Gene3D" id="3.40.20.10">
    <property type="entry name" value="Severin"/>
    <property type="match status" value="1"/>
</dbReference>
<protein>
    <submittedName>
        <fullName evidence="4">Enoyl-hydratase carnithine racemase</fullName>
    </submittedName>
</protein>
<sequence>MDLHNFLDIESVLRAYDAILRNEAKWFLLTYSPNNDRLFLHAQGDRDLSELKHYITDLEQVYIAFYHEAGKANPGFVLINYIPASVSGVRRARALVHSRRVGGALIKTEHSTLTVDHISNVTPASIRDAVLNPDSIHTVQTNRSFSSTEVNEHMGRIRRSFTEMYAQEAKLPPAPVAKSASMFSGINSGFLRRIHKETPTPVPDDDAPPPPPPKDKGKYGLPSHPRSTSTPRSYTPLQQSIPQAIPSRRKASAPAEFLSDFAVISGSISSDEVIIESSKATAKPSATLPLDRKWVSPEITTYTFIPDPNERARRRQLLQEQRKKEEEEAIQAEAERQHRSKLEKEALLRQEQEEEERRRVSLEEELNRARMERRMREEREKEEELRKKQEIEARKRADRERRLEAHRQLEEWRREQAQRAKEEEKREEGVKKQEEAERRAKTRGKVAEVKKEIHEGQLVAGWATLQSSESLVWRRRYFKLIGHTMFFYRSIKDTDQVLDELDLQSTVAAVKEWSDGFEELRAIPHSFAIEFKDGREHWGIFTDSEEEKDKLLGILYFAAGLNV</sequence>
<dbReference type="STRING" id="1381753.V2XRM9"/>
<evidence type="ECO:0000259" key="2">
    <source>
        <dbReference type="PROSITE" id="PS50003"/>
    </source>
</evidence>
<feature type="domain" description="ADF-H" evidence="3">
    <location>
        <begin position="4"/>
        <end position="131"/>
    </location>
</feature>
<dbReference type="InterPro" id="IPR029006">
    <property type="entry name" value="ADF-H/Gelsolin-like_dom_sf"/>
</dbReference>
<name>V2XRM9_MONRO</name>
<dbReference type="AlphaFoldDB" id="V2XRM9"/>
<dbReference type="HOGENOM" id="CLU_014670_0_0_1"/>
<dbReference type="InterPro" id="IPR001849">
    <property type="entry name" value="PH_domain"/>
</dbReference>
<dbReference type="Proteomes" id="UP000017559">
    <property type="component" value="Unassembled WGS sequence"/>
</dbReference>
<evidence type="ECO:0000259" key="3">
    <source>
        <dbReference type="PROSITE" id="PS51263"/>
    </source>
</evidence>
<evidence type="ECO:0000256" key="1">
    <source>
        <dbReference type="SAM" id="MobiDB-lite"/>
    </source>
</evidence>
<feature type="region of interest" description="Disordered" evidence="1">
    <location>
        <begin position="306"/>
        <end position="364"/>
    </location>
</feature>
<dbReference type="InterPro" id="IPR002108">
    <property type="entry name" value="ADF-H"/>
</dbReference>
<dbReference type="InterPro" id="IPR011993">
    <property type="entry name" value="PH-like_dom_sf"/>
</dbReference>
<evidence type="ECO:0000313" key="4">
    <source>
        <dbReference type="EMBL" id="ESK96397.1"/>
    </source>
</evidence>
<dbReference type="PROSITE" id="PS51263">
    <property type="entry name" value="ADF_H"/>
    <property type="match status" value="1"/>
</dbReference>
<gene>
    <name evidence="4" type="ORF">Moror_6905</name>
</gene>
<dbReference type="Gene3D" id="2.30.29.30">
    <property type="entry name" value="Pleckstrin-homology domain (PH domain)/Phosphotyrosine-binding domain (PTB)"/>
    <property type="match status" value="1"/>
</dbReference>
<feature type="compositionally biased region" description="Basic and acidic residues" evidence="1">
    <location>
        <begin position="333"/>
        <end position="364"/>
    </location>
</feature>
<dbReference type="GO" id="GO:0003779">
    <property type="term" value="F:actin binding"/>
    <property type="evidence" value="ECO:0007669"/>
    <property type="project" value="InterPro"/>
</dbReference>
<dbReference type="KEGG" id="mrr:Moror_6905"/>
<dbReference type="PROSITE" id="PS50003">
    <property type="entry name" value="PH_DOMAIN"/>
    <property type="match status" value="1"/>
</dbReference>
<organism evidence="4 5">
    <name type="scientific">Moniliophthora roreri (strain MCA 2997)</name>
    <name type="common">Cocoa frosty pod rot fungus</name>
    <name type="synonym">Crinipellis roreri</name>
    <dbReference type="NCBI Taxonomy" id="1381753"/>
    <lineage>
        <taxon>Eukaryota</taxon>
        <taxon>Fungi</taxon>
        <taxon>Dikarya</taxon>
        <taxon>Basidiomycota</taxon>
        <taxon>Agaricomycotina</taxon>
        <taxon>Agaricomycetes</taxon>
        <taxon>Agaricomycetidae</taxon>
        <taxon>Agaricales</taxon>
        <taxon>Marasmiineae</taxon>
        <taxon>Marasmiaceae</taxon>
        <taxon>Moniliophthora</taxon>
    </lineage>
</organism>
<dbReference type="Pfam" id="PF00241">
    <property type="entry name" value="Cofilin_ADF"/>
    <property type="match status" value="1"/>
</dbReference>
<feature type="region of interest" description="Disordered" evidence="1">
    <location>
        <begin position="196"/>
        <end position="237"/>
    </location>
</feature>
<dbReference type="EMBL" id="AWSO01000047">
    <property type="protein sequence ID" value="ESK96397.1"/>
    <property type="molecule type" value="Genomic_DNA"/>
</dbReference>